<dbReference type="PRINTS" id="PR00385">
    <property type="entry name" value="P450"/>
</dbReference>
<evidence type="ECO:0000256" key="8">
    <source>
        <dbReference type="RuleBase" id="RU000461"/>
    </source>
</evidence>
<keyword evidence="8" id="KW-0503">Monooxygenase</keyword>
<feature type="binding site" description="axial binding residue" evidence="7">
    <location>
        <position position="235"/>
    </location>
    <ligand>
        <name>heme</name>
        <dbReference type="ChEBI" id="CHEBI:30413"/>
    </ligand>
    <ligandPart>
        <name>Fe</name>
        <dbReference type="ChEBI" id="CHEBI:18248"/>
    </ligandPart>
</feature>
<dbReference type="AlphaFoldDB" id="A0A2N9GSK5"/>
<evidence type="ECO:0000313" key="9">
    <source>
        <dbReference type="EMBL" id="SPD02575.1"/>
    </source>
</evidence>
<dbReference type="PROSITE" id="PS00086">
    <property type="entry name" value="CYTOCHROME_P450"/>
    <property type="match status" value="1"/>
</dbReference>
<organism evidence="9">
    <name type="scientific">Fagus sylvatica</name>
    <name type="common">Beechnut</name>
    <dbReference type="NCBI Taxonomy" id="28930"/>
    <lineage>
        <taxon>Eukaryota</taxon>
        <taxon>Viridiplantae</taxon>
        <taxon>Streptophyta</taxon>
        <taxon>Embryophyta</taxon>
        <taxon>Tracheophyta</taxon>
        <taxon>Spermatophyta</taxon>
        <taxon>Magnoliopsida</taxon>
        <taxon>eudicotyledons</taxon>
        <taxon>Gunneridae</taxon>
        <taxon>Pentapetalae</taxon>
        <taxon>rosids</taxon>
        <taxon>fabids</taxon>
        <taxon>Fagales</taxon>
        <taxon>Fagaceae</taxon>
        <taxon>Fagus</taxon>
    </lineage>
</organism>
<evidence type="ECO:0000256" key="2">
    <source>
        <dbReference type="ARBA" id="ARBA00010617"/>
    </source>
</evidence>
<dbReference type="InterPro" id="IPR017972">
    <property type="entry name" value="Cyt_P450_CS"/>
</dbReference>
<dbReference type="GO" id="GO:0016020">
    <property type="term" value="C:membrane"/>
    <property type="evidence" value="ECO:0007669"/>
    <property type="project" value="UniProtKB-SubCell"/>
</dbReference>
<keyword evidence="8" id="KW-0560">Oxidoreductase</keyword>
<comment type="cofactor">
    <cofactor evidence="7">
        <name>heme</name>
        <dbReference type="ChEBI" id="CHEBI:30413"/>
    </cofactor>
</comment>
<dbReference type="GO" id="GO:0004497">
    <property type="term" value="F:monooxygenase activity"/>
    <property type="evidence" value="ECO:0007669"/>
    <property type="project" value="UniProtKB-KW"/>
</dbReference>
<evidence type="ECO:0000256" key="1">
    <source>
        <dbReference type="ARBA" id="ARBA00004167"/>
    </source>
</evidence>
<keyword evidence="4 7" id="KW-0479">Metal-binding</keyword>
<keyword evidence="5" id="KW-1133">Transmembrane helix</keyword>
<dbReference type="EMBL" id="OIVN01002321">
    <property type="protein sequence ID" value="SPD02575.1"/>
    <property type="molecule type" value="Genomic_DNA"/>
</dbReference>
<dbReference type="GO" id="GO:0016125">
    <property type="term" value="P:sterol metabolic process"/>
    <property type="evidence" value="ECO:0007669"/>
    <property type="project" value="TreeGrafter"/>
</dbReference>
<evidence type="ECO:0000256" key="5">
    <source>
        <dbReference type="ARBA" id="ARBA00022989"/>
    </source>
</evidence>
<evidence type="ECO:0000256" key="4">
    <source>
        <dbReference type="ARBA" id="ARBA00022723"/>
    </source>
</evidence>
<proteinExistence type="inferred from homology"/>
<dbReference type="InterPro" id="IPR002401">
    <property type="entry name" value="Cyt_P450_E_grp-I"/>
</dbReference>
<sequence>MDTMTKEHLELHWSPFKQVKAWQLSKKYSLALACRLLMSIKDPNHVKGTAFNRAIKGGRVIRQELLAIIKQRKKEISENKGSVAPDLLTQMLLVSDEKGSTVINDMMIAINIMGLLIAGHDTTSAAITFVVKYLAEYPHVYSEVFKEQMEIARSKGPKDLLNWDDIKKMKYSWNVACEAMRLSPPAQGSFREAIDDFTYRGFTIPKGWKFDPSRFDGNGPAPYTFVPFGGGPRMCPGREFARLEILVFMHNVVTRFMWEKAIPDEKITYNQSPIPVHGLPVNLKPHKS</sequence>
<evidence type="ECO:0000256" key="6">
    <source>
        <dbReference type="ARBA" id="ARBA00023004"/>
    </source>
</evidence>
<evidence type="ECO:0008006" key="10">
    <source>
        <dbReference type="Google" id="ProtNLM"/>
    </source>
</evidence>
<keyword evidence="3" id="KW-0812">Transmembrane</keyword>
<keyword evidence="5" id="KW-0472">Membrane</keyword>
<evidence type="ECO:0000256" key="3">
    <source>
        <dbReference type="ARBA" id="ARBA00022692"/>
    </source>
</evidence>
<dbReference type="GO" id="GO:0020037">
    <property type="term" value="F:heme binding"/>
    <property type="evidence" value="ECO:0007669"/>
    <property type="project" value="InterPro"/>
</dbReference>
<dbReference type="PANTHER" id="PTHR24286:SF53">
    <property type="entry name" value="BETA-AMYRIN 28-OXIDASE-LIKE"/>
    <property type="match status" value="1"/>
</dbReference>
<keyword evidence="6 7" id="KW-0408">Iron</keyword>
<evidence type="ECO:0000256" key="7">
    <source>
        <dbReference type="PIRSR" id="PIRSR602401-1"/>
    </source>
</evidence>
<dbReference type="SUPFAM" id="SSF48264">
    <property type="entry name" value="Cytochrome P450"/>
    <property type="match status" value="1"/>
</dbReference>
<dbReference type="PRINTS" id="PR00463">
    <property type="entry name" value="EP450I"/>
</dbReference>
<dbReference type="InterPro" id="IPR036396">
    <property type="entry name" value="Cyt_P450_sf"/>
</dbReference>
<protein>
    <recommendedName>
        <fullName evidence="10">Cytochrome P450</fullName>
    </recommendedName>
</protein>
<name>A0A2N9GSK5_FAGSY</name>
<keyword evidence="7 8" id="KW-0349">Heme</keyword>
<accession>A0A2N9GSK5</accession>
<dbReference type="GO" id="GO:0016705">
    <property type="term" value="F:oxidoreductase activity, acting on paired donors, with incorporation or reduction of molecular oxygen"/>
    <property type="evidence" value="ECO:0007669"/>
    <property type="project" value="InterPro"/>
</dbReference>
<reference evidence="9" key="1">
    <citation type="submission" date="2018-02" db="EMBL/GenBank/DDBJ databases">
        <authorList>
            <person name="Cohen D.B."/>
            <person name="Kent A.D."/>
        </authorList>
    </citation>
    <scope>NUCLEOTIDE SEQUENCE</scope>
</reference>
<dbReference type="GO" id="GO:0005506">
    <property type="term" value="F:iron ion binding"/>
    <property type="evidence" value="ECO:0007669"/>
    <property type="project" value="InterPro"/>
</dbReference>
<dbReference type="InterPro" id="IPR001128">
    <property type="entry name" value="Cyt_P450"/>
</dbReference>
<dbReference type="PANTHER" id="PTHR24286">
    <property type="entry name" value="CYTOCHROME P450 26"/>
    <property type="match status" value="1"/>
</dbReference>
<dbReference type="Gene3D" id="1.10.630.10">
    <property type="entry name" value="Cytochrome P450"/>
    <property type="match status" value="1"/>
</dbReference>
<gene>
    <name evidence="9" type="ORF">FSB_LOCUS30457</name>
</gene>
<dbReference type="Pfam" id="PF00067">
    <property type="entry name" value="p450"/>
    <property type="match status" value="2"/>
</dbReference>
<comment type="similarity">
    <text evidence="2 8">Belongs to the cytochrome P450 family.</text>
</comment>
<comment type="subcellular location">
    <subcellularLocation>
        <location evidence="1">Membrane</location>
        <topology evidence="1">Single-pass membrane protein</topology>
    </subcellularLocation>
</comment>